<proteinExistence type="predicted"/>
<dbReference type="AlphaFoldDB" id="A0A448XCJ0"/>
<gene>
    <name evidence="1" type="ORF">PXEA_LOCUS26994</name>
</gene>
<evidence type="ECO:0000313" key="2">
    <source>
        <dbReference type="Proteomes" id="UP000784294"/>
    </source>
</evidence>
<accession>A0A448XCJ0</accession>
<dbReference type="Proteomes" id="UP000784294">
    <property type="component" value="Unassembled WGS sequence"/>
</dbReference>
<evidence type="ECO:0000313" key="1">
    <source>
        <dbReference type="EMBL" id="VEL33554.1"/>
    </source>
</evidence>
<dbReference type="EMBL" id="CAAALY010245993">
    <property type="protein sequence ID" value="VEL33554.1"/>
    <property type="molecule type" value="Genomic_DNA"/>
</dbReference>
<sequence length="144" mass="15518">MPRGQPGPFDSRQRPAHLAVCQGLADRPDTGDRLVSLSTLSGPRVSSLDLPDFGVAYFENFGSVVRKALLSLSKRFCSSLRVVMVLICAKIYAQIFNKHRQTGQVARSLGVESAIGTSFTIAPPPNSLAAPFCPSEPHEFLSST</sequence>
<comment type="caution">
    <text evidence="1">The sequence shown here is derived from an EMBL/GenBank/DDBJ whole genome shotgun (WGS) entry which is preliminary data.</text>
</comment>
<reference evidence="1" key="1">
    <citation type="submission" date="2018-11" db="EMBL/GenBank/DDBJ databases">
        <authorList>
            <consortium name="Pathogen Informatics"/>
        </authorList>
    </citation>
    <scope>NUCLEOTIDE SEQUENCE</scope>
</reference>
<protein>
    <submittedName>
        <fullName evidence="1">Uncharacterized protein</fullName>
    </submittedName>
</protein>
<name>A0A448XCJ0_9PLAT</name>
<keyword evidence="2" id="KW-1185">Reference proteome</keyword>
<organism evidence="1 2">
    <name type="scientific">Protopolystoma xenopodis</name>
    <dbReference type="NCBI Taxonomy" id="117903"/>
    <lineage>
        <taxon>Eukaryota</taxon>
        <taxon>Metazoa</taxon>
        <taxon>Spiralia</taxon>
        <taxon>Lophotrochozoa</taxon>
        <taxon>Platyhelminthes</taxon>
        <taxon>Monogenea</taxon>
        <taxon>Polyopisthocotylea</taxon>
        <taxon>Polystomatidea</taxon>
        <taxon>Polystomatidae</taxon>
        <taxon>Protopolystoma</taxon>
    </lineage>
</organism>